<dbReference type="Proteomes" id="UP001163115">
    <property type="component" value="Chromosome"/>
</dbReference>
<feature type="transmembrane region" description="Helical" evidence="6">
    <location>
        <begin position="277"/>
        <end position="298"/>
    </location>
</feature>
<organism evidence="7 8">
    <name type="scientific">Lacrimispora xylanolytica</name>
    <dbReference type="NCBI Taxonomy" id="29375"/>
    <lineage>
        <taxon>Bacteria</taxon>
        <taxon>Bacillati</taxon>
        <taxon>Bacillota</taxon>
        <taxon>Clostridia</taxon>
        <taxon>Lachnospirales</taxon>
        <taxon>Lachnospiraceae</taxon>
        <taxon>Lacrimispora</taxon>
    </lineage>
</organism>
<evidence type="ECO:0000256" key="5">
    <source>
        <dbReference type="ARBA" id="ARBA00023136"/>
    </source>
</evidence>
<evidence type="ECO:0000256" key="2">
    <source>
        <dbReference type="ARBA" id="ARBA00022448"/>
    </source>
</evidence>
<reference evidence="7" key="1">
    <citation type="submission" date="2022-11" db="EMBL/GenBank/DDBJ databases">
        <title>Lacrimispora xylanolytica sy1, complete genome.</title>
        <authorList>
            <person name="Choi S."/>
        </authorList>
    </citation>
    <scope>NUCLEOTIDE SEQUENCE</scope>
    <source>
        <strain evidence="7">Sy1</strain>
    </source>
</reference>
<evidence type="ECO:0000256" key="4">
    <source>
        <dbReference type="ARBA" id="ARBA00022989"/>
    </source>
</evidence>
<dbReference type="RefSeq" id="WP_024835852.1">
    <property type="nucleotide sequence ID" value="NZ_CP113524.1"/>
</dbReference>
<dbReference type="PANTHER" id="PTHR11101:SF80">
    <property type="entry name" value="PHOSPHATE TRANSPORTER"/>
    <property type="match status" value="1"/>
</dbReference>
<feature type="transmembrane region" description="Helical" evidence="6">
    <location>
        <begin position="55"/>
        <end position="85"/>
    </location>
</feature>
<comment type="subcellular location">
    <subcellularLocation>
        <location evidence="1">Membrane</location>
        <topology evidence="1">Multi-pass membrane protein</topology>
    </subcellularLocation>
</comment>
<feature type="transmembrane region" description="Helical" evidence="6">
    <location>
        <begin position="97"/>
        <end position="116"/>
    </location>
</feature>
<feature type="transmembrane region" description="Helical" evidence="6">
    <location>
        <begin position="128"/>
        <end position="148"/>
    </location>
</feature>
<feature type="transmembrane region" description="Helical" evidence="6">
    <location>
        <begin position="191"/>
        <end position="209"/>
    </location>
</feature>
<keyword evidence="5 6" id="KW-0472">Membrane</keyword>
<feature type="transmembrane region" description="Helical" evidence="6">
    <location>
        <begin position="154"/>
        <end position="171"/>
    </location>
</feature>
<keyword evidence="4 6" id="KW-1133">Transmembrane helix</keyword>
<feature type="transmembrane region" description="Helical" evidence="6">
    <location>
        <begin position="16"/>
        <end position="34"/>
    </location>
</feature>
<evidence type="ECO:0000313" key="8">
    <source>
        <dbReference type="Proteomes" id="UP001163115"/>
    </source>
</evidence>
<name>A0ABY7A6I1_9FIRM</name>
<keyword evidence="2" id="KW-0813">Transport</keyword>
<dbReference type="PANTHER" id="PTHR11101">
    <property type="entry name" value="PHOSPHATE TRANSPORTER"/>
    <property type="match status" value="1"/>
</dbReference>
<proteinExistence type="predicted"/>
<dbReference type="Pfam" id="PF01384">
    <property type="entry name" value="PHO4"/>
    <property type="match status" value="1"/>
</dbReference>
<evidence type="ECO:0000313" key="7">
    <source>
        <dbReference type="EMBL" id="WAJ22141.1"/>
    </source>
</evidence>
<sequence>MGVTLGEFLVELTKNLPLLIVSVLTLGVILVNGWTDAPNAIATCISTRSMRPRTAILMAAIMNFAGILIMTSFNATVAMTIYNMVDFGQGANQAGDALTALCAALAAIVLWAVLAWKFGIPTSESHALIAGLSGSAIALHGSLSGVNGSEWVKVLYGLVASAVLGFSLGWIMTKLTERLCRNVDRGAAQPFFKGAQIAGAAAMAFMHGAQDGQKFMSVFLLGTFLARGNGGESTFAVPFWLMVLCAAVMGLGTSIGGMRIIKTVGMSMVKLEKYQGFSADIAAAACLMVSTLTGMPVSTTHTKTTAMMGVGASKRISAVNWGVAREMALAWILTFPGCGLVGFLMTHLFLRIF</sequence>
<evidence type="ECO:0000256" key="3">
    <source>
        <dbReference type="ARBA" id="ARBA00022692"/>
    </source>
</evidence>
<accession>A0ABY7A6I1</accession>
<protein>
    <submittedName>
        <fullName evidence="7">Inorganic phosphate transporter</fullName>
    </submittedName>
</protein>
<keyword evidence="3 6" id="KW-0812">Transmembrane</keyword>
<dbReference type="EMBL" id="CP113524">
    <property type="protein sequence ID" value="WAJ22141.1"/>
    <property type="molecule type" value="Genomic_DNA"/>
</dbReference>
<evidence type="ECO:0000256" key="1">
    <source>
        <dbReference type="ARBA" id="ARBA00004141"/>
    </source>
</evidence>
<evidence type="ECO:0000256" key="6">
    <source>
        <dbReference type="SAM" id="Phobius"/>
    </source>
</evidence>
<dbReference type="InterPro" id="IPR001204">
    <property type="entry name" value="Phos_transporter"/>
</dbReference>
<gene>
    <name evidence="7" type="ORF">OW255_11150</name>
</gene>
<feature type="transmembrane region" description="Helical" evidence="6">
    <location>
        <begin position="235"/>
        <end position="256"/>
    </location>
</feature>
<feature type="transmembrane region" description="Helical" evidence="6">
    <location>
        <begin position="328"/>
        <end position="350"/>
    </location>
</feature>
<keyword evidence="8" id="KW-1185">Reference proteome</keyword>